<dbReference type="AlphaFoldDB" id="A0ABD5C5I5"/>
<dbReference type="EMBL" id="JANIDP010000072">
    <property type="protein sequence ID" value="MDR6048084.1"/>
    <property type="molecule type" value="Genomic_DNA"/>
</dbReference>
<sequence>MNGIQKVVDELEAFEQSIRHLPLAERKHLREREYQRRSKASETGRKIAYVGAVAFIPAVVWSGLCFYTDTVLEHFQSCIGLMMLAPVAMLLTEYYLRRKYG</sequence>
<gene>
    <name evidence="2" type="ORF">NQD80_20110</name>
</gene>
<name>A0ABD5C5I5_ECOLX</name>
<keyword evidence="1" id="KW-0812">Transmembrane</keyword>
<proteinExistence type="predicted"/>
<organism evidence="2 3">
    <name type="scientific">Escherichia coli</name>
    <dbReference type="NCBI Taxonomy" id="562"/>
    <lineage>
        <taxon>Bacteria</taxon>
        <taxon>Pseudomonadati</taxon>
        <taxon>Pseudomonadota</taxon>
        <taxon>Gammaproteobacteria</taxon>
        <taxon>Enterobacterales</taxon>
        <taxon>Enterobacteriaceae</taxon>
        <taxon>Escherichia</taxon>
    </lineage>
</organism>
<evidence type="ECO:0000256" key="1">
    <source>
        <dbReference type="SAM" id="Phobius"/>
    </source>
</evidence>
<comment type="caution">
    <text evidence="2">The sequence shown here is derived from an EMBL/GenBank/DDBJ whole genome shotgun (WGS) entry which is preliminary data.</text>
</comment>
<evidence type="ECO:0000313" key="2">
    <source>
        <dbReference type="EMBL" id="MDR6048084.1"/>
    </source>
</evidence>
<dbReference type="RefSeq" id="WP_112150748.1">
    <property type="nucleotide sequence ID" value="NZ_JANICW010000070.1"/>
</dbReference>
<keyword evidence="1" id="KW-1133">Transmembrane helix</keyword>
<protein>
    <submittedName>
        <fullName evidence="2">Uncharacterized protein</fullName>
    </submittedName>
</protein>
<feature type="transmembrane region" description="Helical" evidence="1">
    <location>
        <begin position="47"/>
        <end position="68"/>
    </location>
</feature>
<reference evidence="2 3" key="1">
    <citation type="submission" date="2022-07" db="EMBL/GenBank/DDBJ databases">
        <title>The wastewater resistome of Residential Aged Care Facilities indicates a role of antimicrobial stewardship in reducing resistance.</title>
        <authorList>
            <person name="Sapula S."/>
            <person name="Hart B.J."/>
            <person name="Henrietta V."/>
            <person name="Amsalu A."/>
            <person name="Jon W."/>
            <person name="Siderius N."/>
            <person name="Nguyen L."/>
            <person name="Turnidge J."/>
            <person name="Gerber C."/>
        </authorList>
    </citation>
    <scope>NUCLEOTIDE SEQUENCE [LARGE SCALE GENOMIC DNA]</scope>
    <source>
        <strain evidence="2 3">ECA685</strain>
    </source>
</reference>
<accession>A0ABD5C5I5</accession>
<feature type="transmembrane region" description="Helical" evidence="1">
    <location>
        <begin position="74"/>
        <end position="96"/>
    </location>
</feature>
<dbReference type="Proteomes" id="UP001247581">
    <property type="component" value="Unassembled WGS sequence"/>
</dbReference>
<keyword evidence="1" id="KW-0472">Membrane</keyword>
<evidence type="ECO:0000313" key="3">
    <source>
        <dbReference type="Proteomes" id="UP001247581"/>
    </source>
</evidence>